<dbReference type="EMBL" id="QQAZ01000007">
    <property type="protein sequence ID" value="RDI49374.1"/>
    <property type="molecule type" value="Genomic_DNA"/>
</dbReference>
<keyword evidence="6 8" id="KW-0472">Membrane</keyword>
<feature type="compositionally biased region" description="Polar residues" evidence="7">
    <location>
        <begin position="1"/>
        <end position="13"/>
    </location>
</feature>
<evidence type="ECO:0000256" key="2">
    <source>
        <dbReference type="ARBA" id="ARBA00022448"/>
    </source>
</evidence>
<dbReference type="Pfam" id="PF07690">
    <property type="entry name" value="MFS_1"/>
    <property type="match status" value="1"/>
</dbReference>
<evidence type="ECO:0000256" key="7">
    <source>
        <dbReference type="SAM" id="MobiDB-lite"/>
    </source>
</evidence>
<organism evidence="10 11">
    <name type="scientific">Nocardia mexicana</name>
    <dbReference type="NCBI Taxonomy" id="279262"/>
    <lineage>
        <taxon>Bacteria</taxon>
        <taxon>Bacillati</taxon>
        <taxon>Actinomycetota</taxon>
        <taxon>Actinomycetes</taxon>
        <taxon>Mycobacteriales</taxon>
        <taxon>Nocardiaceae</taxon>
        <taxon>Nocardia</taxon>
    </lineage>
</organism>
<dbReference type="InterPro" id="IPR020846">
    <property type="entry name" value="MFS_dom"/>
</dbReference>
<feature type="transmembrane region" description="Helical" evidence="8">
    <location>
        <begin position="265"/>
        <end position="287"/>
    </location>
</feature>
<reference evidence="10 11" key="1">
    <citation type="submission" date="2018-07" db="EMBL/GenBank/DDBJ databases">
        <title>Genomic Encyclopedia of Type Strains, Phase IV (KMG-IV): sequencing the most valuable type-strain genomes for metagenomic binning, comparative biology and taxonomic classification.</title>
        <authorList>
            <person name="Goeker M."/>
        </authorList>
    </citation>
    <scope>NUCLEOTIDE SEQUENCE [LARGE SCALE GENOMIC DNA]</scope>
    <source>
        <strain evidence="10 11">DSM 44952</strain>
    </source>
</reference>
<keyword evidence="3" id="KW-1003">Cell membrane</keyword>
<evidence type="ECO:0000256" key="5">
    <source>
        <dbReference type="ARBA" id="ARBA00022989"/>
    </source>
</evidence>
<dbReference type="PANTHER" id="PTHR23517">
    <property type="entry name" value="RESISTANCE PROTEIN MDTM, PUTATIVE-RELATED-RELATED"/>
    <property type="match status" value="1"/>
</dbReference>
<dbReference type="STRING" id="1210089.GCA_001613165_00998"/>
<feature type="transmembrane region" description="Helical" evidence="8">
    <location>
        <begin position="391"/>
        <end position="411"/>
    </location>
</feature>
<evidence type="ECO:0000313" key="11">
    <source>
        <dbReference type="Proteomes" id="UP000255355"/>
    </source>
</evidence>
<feature type="transmembrane region" description="Helical" evidence="8">
    <location>
        <begin position="353"/>
        <end position="371"/>
    </location>
</feature>
<dbReference type="PROSITE" id="PS00216">
    <property type="entry name" value="SUGAR_TRANSPORT_1"/>
    <property type="match status" value="1"/>
</dbReference>
<evidence type="ECO:0000256" key="3">
    <source>
        <dbReference type="ARBA" id="ARBA00022475"/>
    </source>
</evidence>
<dbReference type="SUPFAM" id="SSF103473">
    <property type="entry name" value="MFS general substrate transporter"/>
    <property type="match status" value="1"/>
</dbReference>
<sequence length="442" mass="44038">MSECGQTAANKISTVDGMPTRTTTAPPDAPTHTPAAFFLTAAALCALIAGTEIPTPLYVLYRGRFGLSDTMLTVIFAVYALALIPALLVGGRLADRFGRRRLVLFGLVLAALGAGTLAAATGTGWLLAGRAVQGVAVGAATGAATAALVELDALSCAASAGLEGEGHAPDRHHRAALFATSAVAVGGAAGPLLGGLAAQYLSAPFALSYLVESGLLLVLALGLAAVGAWPVSPAGETAAGLPGAPAGPQTAARRPGIPADIRIPFARIGITVFAAWSVGALYTSVVPSYAVELLGTRNLAILGAVAFAMLATAAATQLTLRSIRPRLAQTAGLLLLAAGLAALVLAFPARSAAWLGTSAMLDGIGLGLAFLGAQSELNRIAPPHRRAELAAAFNVCLYCGVAFPVIGVGLLADAGSLFAAVTVFAAGIGGLAVAAAVWAARR</sequence>
<feature type="transmembrane region" description="Helical" evidence="8">
    <location>
        <begin position="327"/>
        <end position="347"/>
    </location>
</feature>
<dbReference type="GO" id="GO:0005886">
    <property type="term" value="C:plasma membrane"/>
    <property type="evidence" value="ECO:0007669"/>
    <property type="project" value="UniProtKB-SubCell"/>
</dbReference>
<dbReference type="GO" id="GO:0022857">
    <property type="term" value="F:transmembrane transporter activity"/>
    <property type="evidence" value="ECO:0007669"/>
    <property type="project" value="InterPro"/>
</dbReference>
<keyword evidence="2" id="KW-0813">Transport</keyword>
<accession>A0A370H0B4</accession>
<feature type="domain" description="Major facilitator superfamily (MFS) profile" evidence="9">
    <location>
        <begin position="35"/>
        <end position="442"/>
    </location>
</feature>
<feature type="region of interest" description="Disordered" evidence="7">
    <location>
        <begin position="1"/>
        <end position="27"/>
    </location>
</feature>
<dbReference type="InterPro" id="IPR036259">
    <property type="entry name" value="MFS_trans_sf"/>
</dbReference>
<feature type="transmembrane region" description="Helical" evidence="8">
    <location>
        <begin position="175"/>
        <end position="201"/>
    </location>
</feature>
<comment type="caution">
    <text evidence="10">The sequence shown here is derived from an EMBL/GenBank/DDBJ whole genome shotgun (WGS) entry which is preliminary data.</text>
</comment>
<dbReference type="PANTHER" id="PTHR23517:SF13">
    <property type="entry name" value="MAJOR FACILITATOR SUPERFAMILY MFS_1"/>
    <property type="match status" value="1"/>
</dbReference>
<keyword evidence="4 8" id="KW-0812">Transmembrane</keyword>
<comment type="subcellular location">
    <subcellularLocation>
        <location evidence="1">Cell membrane</location>
        <topology evidence="1">Multi-pass membrane protein</topology>
    </subcellularLocation>
</comment>
<evidence type="ECO:0000313" key="10">
    <source>
        <dbReference type="EMBL" id="RDI49374.1"/>
    </source>
</evidence>
<feature type="transmembrane region" description="Helical" evidence="8">
    <location>
        <begin position="207"/>
        <end position="229"/>
    </location>
</feature>
<feature type="transmembrane region" description="Helical" evidence="8">
    <location>
        <begin position="299"/>
        <end position="320"/>
    </location>
</feature>
<evidence type="ECO:0000256" key="4">
    <source>
        <dbReference type="ARBA" id="ARBA00022692"/>
    </source>
</evidence>
<proteinExistence type="predicted"/>
<evidence type="ECO:0000256" key="8">
    <source>
        <dbReference type="SAM" id="Phobius"/>
    </source>
</evidence>
<dbReference type="InterPro" id="IPR011701">
    <property type="entry name" value="MFS"/>
</dbReference>
<keyword evidence="11" id="KW-1185">Reference proteome</keyword>
<feature type="transmembrane region" description="Helical" evidence="8">
    <location>
        <begin position="417"/>
        <end position="440"/>
    </location>
</feature>
<evidence type="ECO:0000259" key="9">
    <source>
        <dbReference type="PROSITE" id="PS50850"/>
    </source>
</evidence>
<dbReference type="Gene3D" id="1.20.1250.20">
    <property type="entry name" value="MFS general substrate transporter like domains"/>
    <property type="match status" value="1"/>
</dbReference>
<dbReference type="OrthoDB" id="5242249at2"/>
<keyword evidence="5 8" id="KW-1133">Transmembrane helix</keyword>
<feature type="transmembrane region" description="Helical" evidence="8">
    <location>
        <begin position="71"/>
        <end position="90"/>
    </location>
</feature>
<feature type="transmembrane region" description="Helical" evidence="8">
    <location>
        <begin position="102"/>
        <end position="128"/>
    </location>
</feature>
<dbReference type="AlphaFoldDB" id="A0A370H0B4"/>
<dbReference type="PROSITE" id="PS50850">
    <property type="entry name" value="MFS"/>
    <property type="match status" value="1"/>
</dbReference>
<dbReference type="InterPro" id="IPR050171">
    <property type="entry name" value="MFS_Transporters"/>
</dbReference>
<protein>
    <submittedName>
        <fullName evidence="10">Putative MFS family arabinose efflux permease</fullName>
    </submittedName>
</protein>
<dbReference type="Proteomes" id="UP000255355">
    <property type="component" value="Unassembled WGS sequence"/>
</dbReference>
<name>A0A370H0B4_9NOCA</name>
<gene>
    <name evidence="10" type="ORF">DFR68_107502</name>
</gene>
<feature type="transmembrane region" description="Helical" evidence="8">
    <location>
        <begin position="36"/>
        <end position="59"/>
    </location>
</feature>
<evidence type="ECO:0000256" key="1">
    <source>
        <dbReference type="ARBA" id="ARBA00004651"/>
    </source>
</evidence>
<evidence type="ECO:0000256" key="6">
    <source>
        <dbReference type="ARBA" id="ARBA00023136"/>
    </source>
</evidence>
<dbReference type="InterPro" id="IPR005829">
    <property type="entry name" value="Sugar_transporter_CS"/>
</dbReference>